<dbReference type="InterPro" id="IPR051292">
    <property type="entry name" value="Xyl/GlcA_transferase"/>
</dbReference>
<dbReference type="Pfam" id="PF13896">
    <property type="entry name" value="Glyco_transf_49"/>
    <property type="match status" value="1"/>
</dbReference>
<dbReference type="GO" id="GO:0035269">
    <property type="term" value="P:protein O-linked glycosylation via mannose"/>
    <property type="evidence" value="ECO:0007669"/>
    <property type="project" value="TreeGrafter"/>
</dbReference>
<keyword evidence="5 8" id="KW-0472">Membrane</keyword>
<name>A0A068RHA4_9FUNG</name>
<comment type="caution">
    <text evidence="9">The sequence shown here is derived from an EMBL/GenBank/DDBJ whole genome shotgun (WGS) entry which is preliminary data.</text>
</comment>
<dbReference type="PANTHER" id="PTHR12270">
    <property type="entry name" value="GLYCOSYLTRANSFERASE-RELATED"/>
    <property type="match status" value="1"/>
</dbReference>
<organism evidence="9 10">
    <name type="scientific">Lichtheimia corymbifera JMRC:FSU:9682</name>
    <dbReference type="NCBI Taxonomy" id="1263082"/>
    <lineage>
        <taxon>Eukaryota</taxon>
        <taxon>Fungi</taxon>
        <taxon>Fungi incertae sedis</taxon>
        <taxon>Mucoromycota</taxon>
        <taxon>Mucoromycotina</taxon>
        <taxon>Mucoromycetes</taxon>
        <taxon>Mucorales</taxon>
        <taxon>Lichtheimiaceae</taxon>
        <taxon>Lichtheimia</taxon>
    </lineage>
</organism>
<accession>A0A068RHA4</accession>
<dbReference type="Gene3D" id="3.90.550.10">
    <property type="entry name" value="Spore Coat Polysaccharide Biosynthesis Protein SpsA, Chain A"/>
    <property type="match status" value="1"/>
</dbReference>
<reference evidence="9" key="1">
    <citation type="submission" date="2013-08" db="EMBL/GenBank/DDBJ databases">
        <title>Gene expansion shapes genome architecture in the human pathogen Lichtheimia corymbifera: an evolutionary genomics analysis in the ancient terrestrial Mucorales (Mucoromycotina).</title>
        <authorList>
            <person name="Schwartze V.U."/>
            <person name="Winter S."/>
            <person name="Shelest E."/>
            <person name="Marcet-Houben M."/>
            <person name="Horn F."/>
            <person name="Wehner S."/>
            <person name="Hoffmann K."/>
            <person name="Riege K."/>
            <person name="Sammeth M."/>
            <person name="Nowrousian M."/>
            <person name="Valiante V."/>
            <person name="Linde J."/>
            <person name="Jacobsen I.D."/>
            <person name="Marz M."/>
            <person name="Brakhage A.A."/>
            <person name="Gabaldon T."/>
            <person name="Bocker S."/>
            <person name="Voigt K."/>
        </authorList>
    </citation>
    <scope>NUCLEOTIDE SEQUENCE [LARGE SCALE GENOMIC DNA]</scope>
    <source>
        <strain evidence="9">FSU 9682</strain>
    </source>
</reference>
<dbReference type="GO" id="GO:0015020">
    <property type="term" value="F:glucuronosyltransferase activity"/>
    <property type="evidence" value="ECO:0007669"/>
    <property type="project" value="TreeGrafter"/>
</dbReference>
<evidence type="ECO:0000256" key="7">
    <source>
        <dbReference type="SAM" id="MobiDB-lite"/>
    </source>
</evidence>
<dbReference type="STRING" id="1263082.A0A068RHA4"/>
<gene>
    <name evidence="9" type="ORF">LCOR_00850.1</name>
</gene>
<evidence type="ECO:0000256" key="1">
    <source>
        <dbReference type="ARBA" id="ARBA00004606"/>
    </source>
</evidence>
<protein>
    <submittedName>
        <fullName evidence="9">Glycosyltransferase family 49 protein</fullName>
    </submittedName>
</protein>
<dbReference type="AlphaFoldDB" id="A0A068RHA4"/>
<sequence length="426" mass="49993">MAPSKSIKYLLFIYIATSLFYATFHVIQLHQNAPNTHTGSQHKSGRIAPRSTEDDYTTTTTLEQFPIMVDKKLAHHQQYGSDDVLVSKAFSAAMSDQVQPYYYRATHTFPAEDITISTLVTQNRFAVLSRLASHYRGPISAAIHVTNDTHMQNVMDDLEQIVKNNTDMQRYVDIHLIVDKQDRQFNMWRNVARMFARTEYIMMLDVDFHLCTDPRASLEKYPELKQRLHDGTAAIVVPAFEFVDQEDGEDWHQFPTTKKELINSKHDDKIDMFHRTWTRGHGSTNYSHWYDATQPYKVTDYNYSYEPYVIVKKHKETPWCPERFVGYGANKAACLYEIYLSGIDYWVLPQDFLIHQTHHYPEETRTKERQYNRKLYTFYREEICVRYARKMKANGEWDTTKADNLKNECSKISGFSKTLDKMDPTT</sequence>
<dbReference type="PANTHER" id="PTHR12270:SF25">
    <property type="entry name" value="GLYCOSYLTRANSFERASE-LIKE PROTEIN LARGE"/>
    <property type="match status" value="1"/>
</dbReference>
<dbReference type="Proteomes" id="UP000027586">
    <property type="component" value="Unassembled WGS sequence"/>
</dbReference>
<dbReference type="OrthoDB" id="411524at2759"/>
<comment type="subcellular location">
    <subcellularLocation>
        <location evidence="1">Membrane</location>
        <topology evidence="1">Single-pass type II membrane protein</topology>
    </subcellularLocation>
</comment>
<dbReference type="SUPFAM" id="SSF53448">
    <property type="entry name" value="Nucleotide-diphospho-sugar transferases"/>
    <property type="match status" value="1"/>
</dbReference>
<evidence type="ECO:0000256" key="2">
    <source>
        <dbReference type="ARBA" id="ARBA00022692"/>
    </source>
</evidence>
<proteinExistence type="predicted"/>
<keyword evidence="2 8" id="KW-0812">Transmembrane</keyword>
<evidence type="ECO:0000256" key="6">
    <source>
        <dbReference type="ARBA" id="ARBA00023180"/>
    </source>
</evidence>
<dbReference type="GO" id="GO:0042285">
    <property type="term" value="F:xylosyltransferase activity"/>
    <property type="evidence" value="ECO:0007669"/>
    <property type="project" value="TreeGrafter"/>
</dbReference>
<keyword evidence="6" id="KW-0325">Glycoprotein</keyword>
<dbReference type="VEuPathDB" id="FungiDB:LCOR_00850.1"/>
<dbReference type="GO" id="GO:0016020">
    <property type="term" value="C:membrane"/>
    <property type="evidence" value="ECO:0007669"/>
    <property type="project" value="UniProtKB-SubCell"/>
</dbReference>
<evidence type="ECO:0000256" key="4">
    <source>
        <dbReference type="ARBA" id="ARBA00022989"/>
    </source>
</evidence>
<evidence type="ECO:0000256" key="3">
    <source>
        <dbReference type="ARBA" id="ARBA00022968"/>
    </source>
</evidence>
<dbReference type="InterPro" id="IPR029044">
    <property type="entry name" value="Nucleotide-diphossugar_trans"/>
</dbReference>
<dbReference type="EMBL" id="CBTN010000002">
    <property type="protein sequence ID" value="CDH49090.1"/>
    <property type="molecule type" value="Genomic_DNA"/>
</dbReference>
<evidence type="ECO:0000256" key="5">
    <source>
        <dbReference type="ARBA" id="ARBA00023136"/>
    </source>
</evidence>
<evidence type="ECO:0000313" key="9">
    <source>
        <dbReference type="EMBL" id="CDH49090.1"/>
    </source>
</evidence>
<evidence type="ECO:0000256" key="8">
    <source>
        <dbReference type="SAM" id="Phobius"/>
    </source>
</evidence>
<keyword evidence="4 8" id="KW-1133">Transmembrane helix</keyword>
<keyword evidence="10" id="KW-1185">Reference proteome</keyword>
<feature type="region of interest" description="Disordered" evidence="7">
    <location>
        <begin position="34"/>
        <end position="55"/>
    </location>
</feature>
<feature type="transmembrane region" description="Helical" evidence="8">
    <location>
        <begin position="7"/>
        <end position="27"/>
    </location>
</feature>
<keyword evidence="3" id="KW-0735">Signal-anchor</keyword>
<evidence type="ECO:0000313" key="10">
    <source>
        <dbReference type="Proteomes" id="UP000027586"/>
    </source>
</evidence>